<dbReference type="EMBL" id="CAXAMN010004891">
    <property type="protein sequence ID" value="CAK9011405.1"/>
    <property type="molecule type" value="Genomic_DNA"/>
</dbReference>
<feature type="region of interest" description="Disordered" evidence="1">
    <location>
        <begin position="113"/>
        <end position="180"/>
    </location>
</feature>
<feature type="region of interest" description="Disordered" evidence="1">
    <location>
        <begin position="57"/>
        <end position="93"/>
    </location>
</feature>
<feature type="compositionally biased region" description="Low complexity" evidence="1">
    <location>
        <begin position="164"/>
        <end position="175"/>
    </location>
</feature>
<evidence type="ECO:0000313" key="3">
    <source>
        <dbReference type="Proteomes" id="UP001642484"/>
    </source>
</evidence>
<reference evidence="2 3" key="1">
    <citation type="submission" date="2024-02" db="EMBL/GenBank/DDBJ databases">
        <authorList>
            <person name="Chen Y."/>
            <person name="Shah S."/>
            <person name="Dougan E. K."/>
            <person name="Thang M."/>
            <person name="Chan C."/>
        </authorList>
    </citation>
    <scope>NUCLEOTIDE SEQUENCE [LARGE SCALE GENOMIC DNA]</scope>
</reference>
<evidence type="ECO:0000256" key="1">
    <source>
        <dbReference type="SAM" id="MobiDB-lite"/>
    </source>
</evidence>
<comment type="caution">
    <text evidence="2">The sequence shown here is derived from an EMBL/GenBank/DDBJ whole genome shotgun (WGS) entry which is preliminary data.</text>
</comment>
<proteinExistence type="predicted"/>
<gene>
    <name evidence="2" type="ORF">CCMP2556_LOCUS10437</name>
</gene>
<name>A0ABP0JAR9_9DINO</name>
<organism evidence="2 3">
    <name type="scientific">Durusdinium trenchii</name>
    <dbReference type="NCBI Taxonomy" id="1381693"/>
    <lineage>
        <taxon>Eukaryota</taxon>
        <taxon>Sar</taxon>
        <taxon>Alveolata</taxon>
        <taxon>Dinophyceae</taxon>
        <taxon>Suessiales</taxon>
        <taxon>Symbiodiniaceae</taxon>
        <taxon>Durusdinium</taxon>
    </lineage>
</organism>
<protein>
    <submittedName>
        <fullName evidence="2">Uncharacterized protein</fullName>
    </submittedName>
</protein>
<evidence type="ECO:0000313" key="2">
    <source>
        <dbReference type="EMBL" id="CAK9011405.1"/>
    </source>
</evidence>
<sequence>MAEEPKELVSCGKCATVNSVPFGLDVFKCYSCGISVVISRESASACAAASPTALYIDGLQGNPDSSTSKSKKSEEGAPATGSSSSRSSMGFFEKLQRQVDKTLQKVEQSLFDGVPASSSSSSATGKLEKLPVGQPPTGAVQAKKTEGPPAKTEGPPGSPGKGQSGYPESSSAALKAAEERADRLEQLLEAATAREAVSSSERRVLRKQLDEAEELVSGLSQQLDRVQTEVQEQRKQCEALEKALAEARGSSDGGRAELLRRIAELEA</sequence>
<keyword evidence="3" id="KW-1185">Reference proteome</keyword>
<dbReference type="Proteomes" id="UP001642484">
    <property type="component" value="Unassembled WGS sequence"/>
</dbReference>
<accession>A0ABP0JAR9</accession>